<evidence type="ECO:0000256" key="6">
    <source>
        <dbReference type="ARBA" id="ARBA00023268"/>
    </source>
</evidence>
<feature type="domain" description="PKS/mFAS DH" evidence="11">
    <location>
        <begin position="1305"/>
        <end position="1623"/>
    </location>
</feature>
<evidence type="ECO:0000256" key="5">
    <source>
        <dbReference type="ARBA" id="ARBA00022679"/>
    </source>
</evidence>
<dbReference type="InterPro" id="IPR014043">
    <property type="entry name" value="Acyl_transferase_dom"/>
</dbReference>
<dbReference type="SUPFAM" id="SSF53901">
    <property type="entry name" value="Thiolase-like"/>
    <property type="match status" value="1"/>
</dbReference>
<dbReference type="SUPFAM" id="SSF47336">
    <property type="entry name" value="ACP-like"/>
    <property type="match status" value="2"/>
</dbReference>
<dbReference type="CDD" id="cd00833">
    <property type="entry name" value="PKS"/>
    <property type="match status" value="1"/>
</dbReference>
<dbReference type="InterPro" id="IPR013217">
    <property type="entry name" value="Methyltransf_12"/>
</dbReference>
<accession>A0A4S3J7G1</accession>
<dbReference type="InterPro" id="IPR016036">
    <property type="entry name" value="Malonyl_transacylase_ACP-bd"/>
</dbReference>
<dbReference type="InterPro" id="IPR029063">
    <property type="entry name" value="SAM-dependent_MTases_sf"/>
</dbReference>
<reference evidence="12 13" key="1">
    <citation type="submission" date="2019-03" db="EMBL/GenBank/DDBJ databases">
        <title>The genome sequence of a newly discovered highly antifungal drug resistant Aspergillus species, Aspergillus tanneri NIH 1004.</title>
        <authorList>
            <person name="Mounaud S."/>
            <person name="Singh I."/>
            <person name="Joardar V."/>
            <person name="Pakala S."/>
            <person name="Pakala S."/>
            <person name="Venepally P."/>
            <person name="Hoover J."/>
            <person name="Nierman W."/>
            <person name="Chung J."/>
            <person name="Losada L."/>
        </authorList>
    </citation>
    <scope>NUCLEOTIDE SEQUENCE [LARGE SCALE GENOMIC DNA]</scope>
    <source>
        <strain evidence="12 13">NIH1004</strain>
    </source>
</reference>
<dbReference type="EMBL" id="SOSA01000758">
    <property type="protein sequence ID" value="THC88841.1"/>
    <property type="molecule type" value="Genomic_DNA"/>
</dbReference>
<evidence type="ECO:0000313" key="12">
    <source>
        <dbReference type="EMBL" id="THC88841.1"/>
    </source>
</evidence>
<dbReference type="VEuPathDB" id="FungiDB:EYZ11_011715"/>
<keyword evidence="5" id="KW-0808">Transferase</keyword>
<sequence>MPISEERPLLVVCGPQTGPPDQTYLSRLHSHLTHEPDLRGLKLAVTELPMMWKLLLKHQLSLHQVPGERLLTKLAEWATTSTSAIEDGCTSNMVLAVLTVISHIVEYTTYLKYNLDDGGDGDPCLQSVRNGGIQGLCIGFLSATALACARSTEEVVEYGVVAMRLALCVGAWLDLDQELSQEQAICVSARWPSNARGEEVVKSILEQYPQTYLSVRLESCSATITTTKSAEPDLIRDLTNQTVLARRFALHGRFHSPANQAIFRELQELCARTPMLRFPEHRRPLVPLRRNDSGELVGSDTPLHELALRCILVETAEWHATLTASISAVMQPGPDAHATGVLLLGQPDCVPGSLLANSGLHLFRPVPKEVASDSKRGRTYPEHSIAVVGAACNFADAGSLEEFWDVIREKRSTFGVLPAWRYDGSSSSNSSHPAGHAEARNALKGSFINAANAFDHTAFQKSPREALYMDPQHRLALQLAYHTLESAGYFAPSSSGIGTDVGCYLGLSSSDYEDNVNSHAPTAFSFAGTSRAFASGRISHFFGWKGPSIVIDTACSSSAVAIHTACKAIQLGECTAALAGGVNLITSPNSHHNLGAATFLSPTGACRPFGKDADGYCRGEGGGFVLLKKLASAIADQDRILGVLVGSAVNHSTGTTTITLPSSDSQIDLYRNVIRAAGMHPDNVSYVEAHGTGTPKGDPVESRSIREAFGGRSSQIPLHIGSVKGNIGHTEGASGVASLIKVLLMLQHRQIPPQANFETLNPDIPSLKQAHLDIPREAKVWQGCFRTALVNNYGAAGTNAALMVCEPPPPILTHAKPTKKDKWLKTLVSYRYPFLITSHSSRSLDGYCRAVDRFVENTQGHIPDDELLPSIAFHLSQRVNPRLSFRKVFSVASLGELKGFLRSQVYEPENKLKVSRPVVLVFSGQSGNTVRFSEDIYRSSSLLRHHLDLCDRIVQYMGLRSLLPRVFTEEPFEDLVDLHCALFSLQYTCAAAWIDAGLEVKTVIGHSFGQLTALCVAGVLSVSDTLKLIAGRASLIQNNWGREHGTMLSVDADIGTVQALMQSLPPELRKKVEVACYNTNYNHVLSGEEEAISMIEDLVRSSRFQSPRPVSHKRLTVTHGFHSQLVDCIMEDYQQILQELTFHEPIIPIETCSRESSWGRITPHLVAQQSRDAVYFADAIGRIEQRLGSCTWVEAGSGSTGVSMARRALMDGPASNIHSFYPMKLHGPHALASLRDTTIGLWGEGIPVQFWLYHRRQSSYFKPLESFPQYHFEQFHHWLPYANSSKRGQSESDRHSSSSSPTAAPKLLSLVQDQSNEGAQVVEFAIDQRSQEYSAYVSGRTVLGHILCPASVYFEIASRALNIVCPASALPSRALIMLENVKLHAPFGLNLDRHLRLQLQRQTIAAAAAASKWDFTVTSHSKDGNHPNHRSFAQELASGTIMRQEQGNSLDHRSLLQRLVSYGCCQALQDDPEVSILQGSFVDKALAAVANYRKAYSGIRSIRCKGSEILGDVVMPTISTPNCPEAVFNPPVLDNFILVVELHINNNMQELADSDMFLCKGFDAVLPCTGESDQGPWRVYAMLKREREKEIISDIFVFHAQRRALVLAILGAHFSKVPVRSFQCVLDRANGSAQADMTPEEGFPVKLTASGIQDRPFSPTVDDPATAEENGRPLVVESLFRNLVHEVTGTQTEAIVGMASLRQLGIDSLNSIELQTGIKNLFSLDIPIQHYREQDTTFAAILQEIHTQIRCRTDNPCSSTIRTPESLDISCSSSSSSSTSSSPSSSSITVTTAENSKHSQKQLQQKLILQLSDLIAEHLNCPKGLSPDTPLRDMGMDSLVAIDLSLAIEKMVGKRMDLKINGDLCLSDLLDMAVLDDAAGNKRLNGGPVLPNSAPDIDVQWQPSSFPTPFHQTAQKAFFHFRQTYSLYAQAAGFAGFYSQVYPKQSALVLAYITEAFLELGCDLGRLNPGEPLPTIVSIPRHQKLTVQCCQLLEEAGLITSTDNATFIRTSKPLQHIKPSESIHREILAEFPDYKSVHELLHLTASRLADCLSGKADALQLLFHDQAARDCLETVYRSSPMFATGNRMLGAFLSQFLSSPHSSITRARRSTKSTSYRILEIGAGTGATTEYVLDQLLQHAPDLDFHYTFTDISVSLVSKAEKKFSARYGNRIEFAVLDIEQQQPSPQRMMASYDLVISSNCIHATKSLPRSCSNINKLLRDDGMLCLLELTRPQGWLDCVFGLLEGWWRFEDGRTHVLSTEDEWKQVLMDSGFQYVDWTDDGSFYPLGSIDFVLLAYWLQPSDVPKPRQFKNLALITIQKFPVVNSTILCKINV</sequence>
<dbReference type="CDD" id="cd02440">
    <property type="entry name" value="AdoMet_MTases"/>
    <property type="match status" value="1"/>
</dbReference>
<evidence type="ECO:0000259" key="9">
    <source>
        <dbReference type="PROSITE" id="PS50075"/>
    </source>
</evidence>
<comment type="pathway">
    <text evidence="1">Secondary metabolite biosynthesis.</text>
</comment>
<dbReference type="SUPFAM" id="SSF55048">
    <property type="entry name" value="Probable ACP-binding domain of malonyl-CoA ACP transacylase"/>
    <property type="match status" value="1"/>
</dbReference>
<comment type="caution">
    <text evidence="12">The sequence shown here is derived from an EMBL/GenBank/DDBJ whole genome shotgun (WGS) entry which is preliminary data.</text>
</comment>
<dbReference type="InterPro" id="IPR014031">
    <property type="entry name" value="Ketoacyl_synth_C"/>
</dbReference>
<dbReference type="InterPro" id="IPR001227">
    <property type="entry name" value="Ac_transferase_dom_sf"/>
</dbReference>
<evidence type="ECO:0000256" key="8">
    <source>
        <dbReference type="SAM" id="MobiDB-lite"/>
    </source>
</evidence>
<dbReference type="InterPro" id="IPR042104">
    <property type="entry name" value="PKS_dehydratase_sf"/>
</dbReference>
<evidence type="ECO:0000256" key="3">
    <source>
        <dbReference type="ARBA" id="ARBA00022553"/>
    </source>
</evidence>
<dbReference type="InterPro" id="IPR041068">
    <property type="entry name" value="HTH_51"/>
</dbReference>
<evidence type="ECO:0000313" key="13">
    <source>
        <dbReference type="Proteomes" id="UP000308092"/>
    </source>
</evidence>
<dbReference type="GO" id="GO:0044550">
    <property type="term" value="P:secondary metabolite biosynthetic process"/>
    <property type="evidence" value="ECO:0007669"/>
    <property type="project" value="UniProtKB-ARBA"/>
</dbReference>
<dbReference type="SMART" id="SM00825">
    <property type="entry name" value="PKS_KS"/>
    <property type="match status" value="1"/>
</dbReference>
<feature type="region of interest" description="N-terminal hotdog fold" evidence="7">
    <location>
        <begin position="1305"/>
        <end position="1448"/>
    </location>
</feature>
<dbReference type="GO" id="GO:0006633">
    <property type="term" value="P:fatty acid biosynthetic process"/>
    <property type="evidence" value="ECO:0007669"/>
    <property type="project" value="InterPro"/>
</dbReference>
<dbReference type="GO" id="GO:0004315">
    <property type="term" value="F:3-oxoacyl-[acyl-carrier-protein] synthase activity"/>
    <property type="evidence" value="ECO:0007669"/>
    <property type="project" value="InterPro"/>
</dbReference>
<dbReference type="GO" id="GO:0008168">
    <property type="term" value="F:methyltransferase activity"/>
    <property type="evidence" value="ECO:0007669"/>
    <property type="project" value="UniProtKB-KW"/>
</dbReference>
<dbReference type="PANTHER" id="PTHR43775:SF21">
    <property type="entry name" value="NON-REDUCING POLYKETIDE SYNTHASE AUSA-RELATED"/>
    <property type="match status" value="1"/>
</dbReference>
<protein>
    <submittedName>
        <fullName evidence="12">Uncharacterized protein</fullName>
    </submittedName>
</protein>
<dbReference type="Pfam" id="PF02801">
    <property type="entry name" value="Ketoacyl-synt_C"/>
    <property type="match status" value="1"/>
</dbReference>
<dbReference type="STRING" id="1220188.A0A4S3J7G1"/>
<keyword evidence="2" id="KW-0596">Phosphopantetheine</keyword>
<feature type="region of interest" description="C-terminal hotdog fold" evidence="7">
    <location>
        <begin position="1473"/>
        <end position="1623"/>
    </location>
</feature>
<keyword evidence="6" id="KW-0511">Multifunctional enzyme</keyword>
<proteinExistence type="predicted"/>
<dbReference type="InterPro" id="IPR018201">
    <property type="entry name" value="Ketoacyl_synth_AS"/>
</dbReference>
<dbReference type="SUPFAM" id="SSF52151">
    <property type="entry name" value="FabD/lysophospholipase-like"/>
    <property type="match status" value="1"/>
</dbReference>
<dbReference type="InterPro" id="IPR020841">
    <property type="entry name" value="PKS_Beta-ketoAc_synthase_dom"/>
</dbReference>
<dbReference type="Gene3D" id="3.10.129.110">
    <property type="entry name" value="Polyketide synthase dehydratase"/>
    <property type="match status" value="1"/>
</dbReference>
<dbReference type="PROSITE" id="PS00606">
    <property type="entry name" value="KS3_1"/>
    <property type="match status" value="1"/>
</dbReference>
<dbReference type="PROSITE" id="PS52004">
    <property type="entry name" value="KS3_2"/>
    <property type="match status" value="1"/>
</dbReference>
<dbReference type="Pfam" id="PF16073">
    <property type="entry name" value="SAT"/>
    <property type="match status" value="1"/>
</dbReference>
<evidence type="ECO:0000256" key="2">
    <source>
        <dbReference type="ARBA" id="ARBA00022450"/>
    </source>
</evidence>
<dbReference type="Pfam" id="PF08242">
    <property type="entry name" value="Methyltransf_12"/>
    <property type="match status" value="1"/>
</dbReference>
<dbReference type="Proteomes" id="UP000308092">
    <property type="component" value="Unassembled WGS sequence"/>
</dbReference>
<dbReference type="PROSITE" id="PS52019">
    <property type="entry name" value="PKS_MFAS_DH"/>
    <property type="match status" value="1"/>
</dbReference>
<gene>
    <name evidence="12" type="ORF">EYZ11_011715</name>
</gene>
<dbReference type="Gene3D" id="3.30.70.3290">
    <property type="match status" value="1"/>
</dbReference>
<dbReference type="InterPro" id="IPR049900">
    <property type="entry name" value="PKS_mFAS_DH"/>
</dbReference>
<dbReference type="InterPro" id="IPR032088">
    <property type="entry name" value="SAT"/>
</dbReference>
<dbReference type="Gene3D" id="1.10.1200.10">
    <property type="entry name" value="ACP-like"/>
    <property type="match status" value="2"/>
</dbReference>
<comment type="caution">
    <text evidence="7">Lacks conserved residue(s) required for the propagation of feature annotation.</text>
</comment>
<dbReference type="Pfam" id="PF00109">
    <property type="entry name" value="ketoacyl-synt"/>
    <property type="match status" value="1"/>
</dbReference>
<keyword evidence="4" id="KW-0489">Methyltransferase</keyword>
<name>A0A4S3J7G1_9EURO</name>
<evidence type="ECO:0000256" key="1">
    <source>
        <dbReference type="ARBA" id="ARBA00005179"/>
    </source>
</evidence>
<dbReference type="Gene3D" id="3.40.47.10">
    <property type="match status" value="1"/>
</dbReference>
<keyword evidence="3" id="KW-0597">Phosphoprotein</keyword>
<feature type="compositionally biased region" description="Low complexity" evidence="8">
    <location>
        <begin position="1770"/>
        <end position="1787"/>
    </location>
</feature>
<dbReference type="GO" id="GO:0032259">
    <property type="term" value="P:methylation"/>
    <property type="evidence" value="ECO:0007669"/>
    <property type="project" value="UniProtKB-KW"/>
</dbReference>
<evidence type="ECO:0000259" key="10">
    <source>
        <dbReference type="PROSITE" id="PS52004"/>
    </source>
</evidence>
<dbReference type="InterPro" id="IPR050091">
    <property type="entry name" value="PKS_NRPS_Biosynth_Enz"/>
</dbReference>
<evidence type="ECO:0000256" key="4">
    <source>
        <dbReference type="ARBA" id="ARBA00022603"/>
    </source>
</evidence>
<dbReference type="InterPro" id="IPR009081">
    <property type="entry name" value="PP-bd_ACP"/>
</dbReference>
<feature type="domain" description="Ketosynthase family 3 (KS3)" evidence="10">
    <location>
        <begin position="382"/>
        <end position="806"/>
    </location>
</feature>
<organism evidence="12 13">
    <name type="scientific">Aspergillus tanneri</name>
    <dbReference type="NCBI Taxonomy" id="1220188"/>
    <lineage>
        <taxon>Eukaryota</taxon>
        <taxon>Fungi</taxon>
        <taxon>Dikarya</taxon>
        <taxon>Ascomycota</taxon>
        <taxon>Pezizomycotina</taxon>
        <taxon>Eurotiomycetes</taxon>
        <taxon>Eurotiomycetidae</taxon>
        <taxon>Eurotiales</taxon>
        <taxon>Aspergillaceae</taxon>
        <taxon>Aspergillus</taxon>
        <taxon>Aspergillus subgen. Circumdati</taxon>
    </lineage>
</organism>
<dbReference type="InterPro" id="IPR014030">
    <property type="entry name" value="Ketoacyl_synth_N"/>
</dbReference>
<feature type="domain" description="Carrier" evidence="9">
    <location>
        <begin position="1674"/>
        <end position="1749"/>
    </location>
</feature>
<dbReference type="InterPro" id="IPR016039">
    <property type="entry name" value="Thiolase-like"/>
</dbReference>
<dbReference type="GO" id="GO:0004312">
    <property type="term" value="F:fatty acid synthase activity"/>
    <property type="evidence" value="ECO:0007669"/>
    <property type="project" value="TreeGrafter"/>
</dbReference>
<dbReference type="Gene3D" id="3.40.366.10">
    <property type="entry name" value="Malonyl-Coenzyme A Acyl Carrier Protein, domain 2"/>
    <property type="match status" value="2"/>
</dbReference>
<dbReference type="SMART" id="SM00827">
    <property type="entry name" value="PKS_AT"/>
    <property type="match status" value="1"/>
</dbReference>
<evidence type="ECO:0000256" key="7">
    <source>
        <dbReference type="PROSITE-ProRule" id="PRU01363"/>
    </source>
</evidence>
<evidence type="ECO:0000259" key="11">
    <source>
        <dbReference type="PROSITE" id="PS52019"/>
    </source>
</evidence>
<keyword evidence="13" id="KW-1185">Reference proteome</keyword>
<dbReference type="SUPFAM" id="SSF53335">
    <property type="entry name" value="S-adenosyl-L-methionine-dependent methyltransferases"/>
    <property type="match status" value="1"/>
</dbReference>
<dbReference type="InterPro" id="IPR036736">
    <property type="entry name" value="ACP-like_sf"/>
</dbReference>
<feature type="region of interest" description="Disordered" evidence="8">
    <location>
        <begin position="1768"/>
        <end position="1797"/>
    </location>
</feature>
<dbReference type="Pfam" id="PF00698">
    <property type="entry name" value="Acyl_transf_1"/>
    <property type="match status" value="1"/>
</dbReference>
<dbReference type="PANTHER" id="PTHR43775">
    <property type="entry name" value="FATTY ACID SYNTHASE"/>
    <property type="match status" value="1"/>
</dbReference>
<dbReference type="InterPro" id="IPR016035">
    <property type="entry name" value="Acyl_Trfase/lysoPLipase"/>
</dbReference>
<dbReference type="Pfam" id="PF00550">
    <property type="entry name" value="PP-binding"/>
    <property type="match status" value="2"/>
</dbReference>
<dbReference type="Gene3D" id="3.40.50.150">
    <property type="entry name" value="Vaccinia Virus protein VP39"/>
    <property type="match status" value="1"/>
</dbReference>
<dbReference type="PROSITE" id="PS50075">
    <property type="entry name" value="CARRIER"/>
    <property type="match status" value="1"/>
</dbReference>
<dbReference type="Pfam" id="PF18558">
    <property type="entry name" value="HTH_51"/>
    <property type="match status" value="1"/>
</dbReference>